<feature type="compositionally biased region" description="Low complexity" evidence="1">
    <location>
        <begin position="1"/>
        <end position="14"/>
    </location>
</feature>
<comment type="caution">
    <text evidence="2">The sequence shown here is derived from an EMBL/GenBank/DDBJ whole genome shotgun (WGS) entry which is preliminary data.</text>
</comment>
<gene>
    <name evidence="2" type="ORF">SCP_0309420</name>
</gene>
<sequence length="279" mass="31571">MSSSSTDTSPPSVSGLPPGYSSSRVHPRCPTCTCPRPPPAYSSPEDADHEWVSTAYKQIRIRFLDYTFASDHQCTELHFPLDGDGVLDYGVLAQTLGVKEVMRQEPTFKDLVLTPLREPAAVIRAAIRSCGYLRVVEFSRQERFSYKYGCSISPSNVRVRWYPSPTTDMTLFEEMLEEIDTHDCLSLGSIARKHNILNVQVFDPCKMKQVRTKFRHVLHPRERSRAMGRRGFIAITDAIVPFPVISISDAQVDREVGSAVRDRTGRIMDNYLLTSFDVY</sequence>
<evidence type="ECO:0000256" key="1">
    <source>
        <dbReference type="SAM" id="MobiDB-lite"/>
    </source>
</evidence>
<evidence type="ECO:0000313" key="2">
    <source>
        <dbReference type="EMBL" id="GBE81215.1"/>
    </source>
</evidence>
<name>A0A401GGF8_9APHY</name>
<reference evidence="2 3" key="1">
    <citation type="journal article" date="2018" name="Sci. Rep.">
        <title>Genome sequence of the cauliflower mushroom Sparassis crispa (Hanabiratake) and its association with beneficial usage.</title>
        <authorList>
            <person name="Kiyama R."/>
            <person name="Furutani Y."/>
            <person name="Kawaguchi K."/>
            <person name="Nakanishi T."/>
        </authorList>
    </citation>
    <scope>NUCLEOTIDE SEQUENCE [LARGE SCALE GENOMIC DNA]</scope>
</reference>
<evidence type="ECO:0000313" key="3">
    <source>
        <dbReference type="Proteomes" id="UP000287166"/>
    </source>
</evidence>
<dbReference type="GeneID" id="38778132"/>
<dbReference type="RefSeq" id="XP_027612128.1">
    <property type="nucleotide sequence ID" value="XM_027756327.1"/>
</dbReference>
<dbReference type="EMBL" id="BFAD01000003">
    <property type="protein sequence ID" value="GBE81215.1"/>
    <property type="molecule type" value="Genomic_DNA"/>
</dbReference>
<organism evidence="2 3">
    <name type="scientific">Sparassis crispa</name>
    <dbReference type="NCBI Taxonomy" id="139825"/>
    <lineage>
        <taxon>Eukaryota</taxon>
        <taxon>Fungi</taxon>
        <taxon>Dikarya</taxon>
        <taxon>Basidiomycota</taxon>
        <taxon>Agaricomycotina</taxon>
        <taxon>Agaricomycetes</taxon>
        <taxon>Polyporales</taxon>
        <taxon>Sparassidaceae</taxon>
        <taxon>Sparassis</taxon>
    </lineage>
</organism>
<proteinExistence type="predicted"/>
<feature type="region of interest" description="Disordered" evidence="1">
    <location>
        <begin position="1"/>
        <end position="28"/>
    </location>
</feature>
<protein>
    <submittedName>
        <fullName evidence="2">Uncharacterized protein</fullName>
    </submittedName>
</protein>
<accession>A0A401GGF8</accession>
<dbReference type="AlphaFoldDB" id="A0A401GGF8"/>
<dbReference type="InParanoid" id="A0A401GGF8"/>
<keyword evidence="3" id="KW-1185">Reference proteome</keyword>
<dbReference type="Proteomes" id="UP000287166">
    <property type="component" value="Unassembled WGS sequence"/>
</dbReference>